<dbReference type="EMBL" id="ABJB010788135">
    <property type="status" value="NOT_ANNOTATED_CDS"/>
    <property type="molecule type" value="Genomic_DNA"/>
</dbReference>
<evidence type="ECO:0000313" key="2">
    <source>
        <dbReference type="EnsemblMetazoa" id="ISCW017615-PA"/>
    </source>
</evidence>
<name>B7PFT2_IXOSC</name>
<dbReference type="InterPro" id="IPR032675">
    <property type="entry name" value="LRR_dom_sf"/>
</dbReference>
<dbReference type="Proteomes" id="UP000001555">
    <property type="component" value="Unassembled WGS sequence"/>
</dbReference>
<dbReference type="VEuPathDB" id="VectorBase:ISCI017615"/>
<proteinExistence type="predicted"/>
<reference evidence="2" key="2">
    <citation type="submission" date="2020-05" db="UniProtKB">
        <authorList>
            <consortium name="EnsemblMetazoa"/>
        </authorList>
    </citation>
    <scope>IDENTIFICATION</scope>
    <source>
        <strain evidence="2">wikel</strain>
    </source>
</reference>
<dbReference type="KEGG" id="isc:8052032"/>
<dbReference type="HOGENOM" id="CLU_562955_0_0_1"/>
<dbReference type="EMBL" id="DS704057">
    <property type="protein sequence ID" value="EEC05454.1"/>
    <property type="molecule type" value="Genomic_DNA"/>
</dbReference>
<keyword evidence="3" id="KW-1185">Reference proteome</keyword>
<dbReference type="VEuPathDB" id="VectorBase:ISCP_001385"/>
<dbReference type="OrthoDB" id="63112at2759"/>
<sequence>MMGNPTRDGNGHNPFCRFPSNLVEELVETVIQLSPKARDKLTPDVCAEDLHVLLCSGRLRHFSLWDVEMHSRDFSSALKQMANHSGLLREIEIDGVYVRGKRPETILRSFENIGRLLRSARQLQVLKLGLSSRSLVDLLQLSDLEELSLTYDCHVELDEVVTLWERTGGVLLPRLRSFYYGDYFSSASSRTVAHLLQHCPLLVDLRADAAGALLAIHEKQFHRDGRLDTRYRLQKTVLGSYIYGTKEDAAGPSPLCVQIATTTCPLLVDLDIYVDSHDSILSLTEFSHLQYLKIMWVNSKVAGCFETSTLSLLHEVGCQLLELCLHSFVKVDLNAVTSLCPSLEAFGLIQCRTVANHGPVSEPFSKLSKLRFIPPAEYPDIQAEDDLVCLLCSCYDLTSFVADVVTDNFLFLVERLLSVNSFSRLQLVGMYCQQPTPSLRDGLLTFLAACSSLKYIVVADSDISDLALQANPSLIVRYEYLYVGL</sequence>
<dbReference type="EnsemblMetazoa" id="ISCW017615-RA">
    <property type="protein sequence ID" value="ISCW017615-PA"/>
    <property type="gene ID" value="ISCW017615"/>
</dbReference>
<evidence type="ECO:0000313" key="3">
    <source>
        <dbReference type="Proteomes" id="UP000001555"/>
    </source>
</evidence>
<dbReference type="PaxDb" id="6945-B7PFT2"/>
<dbReference type="InParanoid" id="B7PFT2"/>
<organism>
    <name type="scientific">Ixodes scapularis</name>
    <name type="common">Black-legged tick</name>
    <name type="synonym">Deer tick</name>
    <dbReference type="NCBI Taxonomy" id="6945"/>
    <lineage>
        <taxon>Eukaryota</taxon>
        <taxon>Metazoa</taxon>
        <taxon>Ecdysozoa</taxon>
        <taxon>Arthropoda</taxon>
        <taxon>Chelicerata</taxon>
        <taxon>Arachnida</taxon>
        <taxon>Acari</taxon>
        <taxon>Parasitiformes</taxon>
        <taxon>Ixodida</taxon>
        <taxon>Ixodoidea</taxon>
        <taxon>Ixodidae</taxon>
        <taxon>Ixodinae</taxon>
        <taxon>Ixodes</taxon>
    </lineage>
</organism>
<dbReference type="VEuPathDB" id="VectorBase:ISCW017615"/>
<accession>B7PFT2</accession>
<gene>
    <name evidence="2" type="primary">8052032</name>
    <name evidence="1" type="ORF">IscW_ISCW017615</name>
</gene>
<evidence type="ECO:0000313" key="1">
    <source>
        <dbReference type="EMBL" id="EEC05454.1"/>
    </source>
</evidence>
<reference evidence="1 3" key="1">
    <citation type="submission" date="2008-03" db="EMBL/GenBank/DDBJ databases">
        <title>Annotation of Ixodes scapularis.</title>
        <authorList>
            <consortium name="Ixodes scapularis Genome Project Consortium"/>
            <person name="Caler E."/>
            <person name="Hannick L.I."/>
            <person name="Bidwell S."/>
            <person name="Joardar V."/>
            <person name="Thiagarajan M."/>
            <person name="Amedeo P."/>
            <person name="Galinsky K.J."/>
            <person name="Schobel S."/>
            <person name="Inman J."/>
            <person name="Hostetler J."/>
            <person name="Miller J."/>
            <person name="Hammond M."/>
            <person name="Megy K."/>
            <person name="Lawson D."/>
            <person name="Kodira C."/>
            <person name="Sutton G."/>
            <person name="Meyer J."/>
            <person name="Hill C.A."/>
            <person name="Birren B."/>
            <person name="Nene V."/>
            <person name="Collins F."/>
            <person name="Alarcon-Chaidez F."/>
            <person name="Wikel S."/>
            <person name="Strausberg R."/>
        </authorList>
    </citation>
    <scope>NUCLEOTIDE SEQUENCE [LARGE SCALE GENOMIC DNA]</scope>
    <source>
        <strain evidence="3">Wikel</strain>
        <strain evidence="1">Wikel colony</strain>
    </source>
</reference>
<dbReference type="Gene3D" id="3.80.10.10">
    <property type="entry name" value="Ribonuclease Inhibitor"/>
    <property type="match status" value="1"/>
</dbReference>
<dbReference type="AlphaFoldDB" id="B7PFT2"/>
<protein>
    <submittedName>
        <fullName evidence="1 2">Uncharacterized protein</fullName>
    </submittedName>
</protein>